<proteinExistence type="predicted"/>
<sequence length="176" mass="20175">MMQAFLVAKGTLFPHEVKVCAHADPAICYTIKQSLPEHVIDYIEIVCLKIKLNSVFLLSEAIKFLDIPVNPEKLLIQASAIKLENGNYKKLTEDIMEICHGFEIFCIDPEKEKLHQKIVEGNKNLFSPDLISKIEQGMDFSDFLTYITVMCRSSSRPKPKSETKKIAEQRLSSQWW</sequence>
<name>A0AAV5QYD3_PICKL</name>
<reference evidence="2 3" key="1">
    <citation type="journal article" date="2023" name="Elife">
        <title>Identification of key yeast species and microbe-microbe interactions impacting larval growth of Drosophila in the wild.</title>
        <authorList>
            <person name="Mure A."/>
            <person name="Sugiura Y."/>
            <person name="Maeda R."/>
            <person name="Honda K."/>
            <person name="Sakurai N."/>
            <person name="Takahashi Y."/>
            <person name="Watada M."/>
            <person name="Katoh T."/>
            <person name="Gotoh A."/>
            <person name="Gotoh Y."/>
            <person name="Taniguchi I."/>
            <person name="Nakamura K."/>
            <person name="Hayashi T."/>
            <person name="Katayama T."/>
            <person name="Uemura T."/>
            <person name="Hattori Y."/>
        </authorList>
    </citation>
    <scope>NUCLEOTIDE SEQUENCE [LARGE SCALE GENOMIC DNA]</scope>
    <source>
        <strain evidence="2 3">PK-24</strain>
    </source>
</reference>
<dbReference type="AlphaFoldDB" id="A0AAV5QYD3"/>
<dbReference type="Proteomes" id="UP001378960">
    <property type="component" value="Unassembled WGS sequence"/>
</dbReference>
<dbReference type="EMBL" id="BTGB01000001">
    <property type="protein sequence ID" value="GMM43812.1"/>
    <property type="molecule type" value="Genomic_DNA"/>
</dbReference>
<evidence type="ECO:0000313" key="3">
    <source>
        <dbReference type="Proteomes" id="UP001378960"/>
    </source>
</evidence>
<feature type="compositionally biased region" description="Basic and acidic residues" evidence="1">
    <location>
        <begin position="159"/>
        <end position="168"/>
    </location>
</feature>
<comment type="caution">
    <text evidence="2">The sequence shown here is derived from an EMBL/GenBank/DDBJ whole genome shotgun (WGS) entry which is preliminary data.</text>
</comment>
<keyword evidence="3" id="KW-1185">Reference proteome</keyword>
<protein>
    <submittedName>
        <fullName evidence="2">Uncharacterized protein</fullName>
    </submittedName>
</protein>
<evidence type="ECO:0000256" key="1">
    <source>
        <dbReference type="SAM" id="MobiDB-lite"/>
    </source>
</evidence>
<evidence type="ECO:0000313" key="2">
    <source>
        <dbReference type="EMBL" id="GMM43812.1"/>
    </source>
</evidence>
<gene>
    <name evidence="2" type="ORF">DAPK24_003870</name>
</gene>
<accession>A0AAV5QYD3</accession>
<organism evidence="2 3">
    <name type="scientific">Pichia kluyveri</name>
    <name type="common">Yeast</name>
    <dbReference type="NCBI Taxonomy" id="36015"/>
    <lineage>
        <taxon>Eukaryota</taxon>
        <taxon>Fungi</taxon>
        <taxon>Dikarya</taxon>
        <taxon>Ascomycota</taxon>
        <taxon>Saccharomycotina</taxon>
        <taxon>Pichiomycetes</taxon>
        <taxon>Pichiales</taxon>
        <taxon>Pichiaceae</taxon>
        <taxon>Pichia</taxon>
    </lineage>
</organism>
<feature type="region of interest" description="Disordered" evidence="1">
    <location>
        <begin position="154"/>
        <end position="176"/>
    </location>
</feature>